<organism evidence="2 3">
    <name type="scientific">Flectobacillus roseus</name>
    <dbReference type="NCBI Taxonomy" id="502259"/>
    <lineage>
        <taxon>Bacteria</taxon>
        <taxon>Pseudomonadati</taxon>
        <taxon>Bacteroidota</taxon>
        <taxon>Cytophagia</taxon>
        <taxon>Cytophagales</taxon>
        <taxon>Flectobacillaceae</taxon>
        <taxon>Flectobacillus</taxon>
    </lineage>
</organism>
<dbReference type="EMBL" id="JASHIF010000007">
    <property type="protein sequence ID" value="MDI9859077.1"/>
    <property type="molecule type" value="Genomic_DNA"/>
</dbReference>
<gene>
    <name evidence="2" type="ORF">QM524_07655</name>
</gene>
<name>A0ABT6Y6B0_9BACT</name>
<reference evidence="2 3" key="1">
    <citation type="submission" date="2023-05" db="EMBL/GenBank/DDBJ databases">
        <title>Novel species of genus Flectobacillus isolated from stream in China.</title>
        <authorList>
            <person name="Lu H."/>
        </authorList>
    </citation>
    <scope>NUCLEOTIDE SEQUENCE [LARGE SCALE GENOMIC DNA]</scope>
    <source>
        <strain evidence="2 3">KCTC 42575</strain>
    </source>
</reference>
<proteinExistence type="predicted"/>
<accession>A0ABT6Y6B0</accession>
<feature type="signal peptide" evidence="1">
    <location>
        <begin position="1"/>
        <end position="25"/>
    </location>
</feature>
<evidence type="ECO:0000313" key="2">
    <source>
        <dbReference type="EMBL" id="MDI9859077.1"/>
    </source>
</evidence>
<dbReference type="Proteomes" id="UP001236507">
    <property type="component" value="Unassembled WGS sequence"/>
</dbReference>
<evidence type="ECO:0008006" key="4">
    <source>
        <dbReference type="Google" id="ProtNLM"/>
    </source>
</evidence>
<keyword evidence="3" id="KW-1185">Reference proteome</keyword>
<comment type="caution">
    <text evidence="2">The sequence shown here is derived from an EMBL/GenBank/DDBJ whole genome shotgun (WGS) entry which is preliminary data.</text>
</comment>
<dbReference type="RefSeq" id="WP_283344122.1">
    <property type="nucleotide sequence ID" value="NZ_JASHIF010000007.1"/>
</dbReference>
<keyword evidence="1" id="KW-0732">Signal</keyword>
<sequence length="631" mass="73235">MSLSEIVALVSMTFWLLFAPISAQAQQKDSIQAFIPEDYQVKKNKEDSLLYSNLKKRFSKNRVLNEIYHALFKDVYNQNAAGQEVVKIDENPFQEFEGRVVRKIYVKTLRVFGESVNDTARKAQGFEKFFSALHTNTRESIIRKSFLLFHTGDIIDADRLRDNERVMRNSTILHDARILVVPDEQYPNLVDLLVITQDIWSLIPDVNFGGFDRYDLSINQVNFRGLGHSWRNTFYINQKESPKLEYATTYTIPYIGRSFITGQLDLSFRRQTNRYALRFFRPFLTPEMKMAGGFEMSHDRDLRVTTRGYDARTLMQNDTLPLYFPTVKNYVDFWLARSYKLPFLSPENQARTRFIVGLRFTSINYTQRPIVTADTNQLFRNQEQYLVGIGFSNRRYKRDFLIYGFGITEDVPYGYLATFVAGKEYSDAFGSRFYSGIKLARGQYLNNSGYLYALLNAGAYTNGTAGVSIESNYFSRLYTLPKAKLRHFINLKYAFGVQRYTGEYLNINGENGILGINSDQLWGSKKLALGYQAVWFSKVNFVGFRLAPFFQLDMAFVTPRNQFLFTKYPYTGIGLGVRLRNENLTFNTFQLKFTYFPNLPNIGVLNASFSDTYNYRLKDFDISAPEIVPFR</sequence>
<evidence type="ECO:0000256" key="1">
    <source>
        <dbReference type="SAM" id="SignalP"/>
    </source>
</evidence>
<evidence type="ECO:0000313" key="3">
    <source>
        <dbReference type="Proteomes" id="UP001236507"/>
    </source>
</evidence>
<protein>
    <recommendedName>
        <fullName evidence="4">Outer membrane protein/protective antigen OMA87</fullName>
    </recommendedName>
</protein>
<feature type="chain" id="PRO_5047295582" description="Outer membrane protein/protective antigen OMA87" evidence="1">
    <location>
        <begin position="26"/>
        <end position="631"/>
    </location>
</feature>